<organism evidence="4 5">
    <name type="scientific">Janibacter melonis</name>
    <dbReference type="NCBI Taxonomy" id="262209"/>
    <lineage>
        <taxon>Bacteria</taxon>
        <taxon>Bacillati</taxon>
        <taxon>Actinomycetota</taxon>
        <taxon>Actinomycetes</taxon>
        <taxon>Micrococcales</taxon>
        <taxon>Intrasporangiaceae</taxon>
        <taxon>Janibacter</taxon>
    </lineage>
</organism>
<dbReference type="PANTHER" id="PTHR39082">
    <property type="entry name" value="PHOSPHOLIPASE C-BETA-2-RELATED"/>
    <property type="match status" value="1"/>
</dbReference>
<feature type="domain" description="C4-type zinc ribbon" evidence="2">
    <location>
        <begin position="204"/>
        <end position="238"/>
    </location>
</feature>
<protein>
    <submittedName>
        <fullName evidence="4">Uncharacterized protein</fullName>
    </submittedName>
</protein>
<dbReference type="EMBL" id="LQZG01000002">
    <property type="protein sequence ID" value="OAB88092.1"/>
    <property type="molecule type" value="Genomic_DNA"/>
</dbReference>
<evidence type="ECO:0000259" key="3">
    <source>
        <dbReference type="Pfam" id="PF24481"/>
    </source>
</evidence>
<dbReference type="PANTHER" id="PTHR39082:SF1">
    <property type="entry name" value="SCAVENGER RECEPTOR CLASS A MEMBER 3"/>
    <property type="match status" value="1"/>
</dbReference>
<dbReference type="Pfam" id="PF24481">
    <property type="entry name" value="CT398_CC"/>
    <property type="match status" value="1"/>
</dbReference>
<reference evidence="4 5" key="1">
    <citation type="submission" date="2016-01" db="EMBL/GenBank/DDBJ databases">
        <title>Janibacter melonis strain CD11_4 genome sequencing and assembly.</title>
        <authorList>
            <person name="Nair G.R."/>
            <person name="Kaur G."/>
            <person name="Chander A.M."/>
            <person name="Mayilraj S."/>
        </authorList>
    </citation>
    <scope>NUCLEOTIDE SEQUENCE [LARGE SCALE GENOMIC DNA]</scope>
    <source>
        <strain evidence="4 5">CD11-4</strain>
    </source>
</reference>
<dbReference type="STRING" id="262209.AWH69_08870"/>
<name>A0A176QEJ0_9MICO</name>
<dbReference type="AlphaFoldDB" id="A0A176QEJ0"/>
<dbReference type="InterPro" id="IPR052376">
    <property type="entry name" value="Oxidative_Scav/Glycosyltrans"/>
</dbReference>
<evidence type="ECO:0000259" key="2">
    <source>
        <dbReference type="Pfam" id="PF02591"/>
    </source>
</evidence>
<comment type="caution">
    <text evidence="4">The sequence shown here is derived from an EMBL/GenBank/DDBJ whole genome shotgun (WGS) entry which is preliminary data.</text>
</comment>
<keyword evidence="1" id="KW-0175">Coiled coil</keyword>
<gene>
    <name evidence="4" type="ORF">AWH69_08870</name>
</gene>
<dbReference type="InterPro" id="IPR056003">
    <property type="entry name" value="CT398_CC_hairpin"/>
</dbReference>
<sequence>MKADPTVQLRLLDLQQLDTRLSQIAHARARIPQQAELEAAHARLGKVQDAVIMAQTQVSDVERELARAEGDVQLVRDRATRDRSRLESGQGSAKDLQALQHELESLARRQATLEDVELEVMERAEEVRARLDDATAQVPAAEAEVARLTDELAAARADLDAQEREVSAPRASILAEIDDPLLALYDRVRAQSGGLGAAPLRARRCGGCQLELNPVELNRMAAAPEDEVLRCEECGRIVVRTDESGLPA</sequence>
<evidence type="ECO:0000313" key="4">
    <source>
        <dbReference type="EMBL" id="OAB88092.1"/>
    </source>
</evidence>
<dbReference type="Proteomes" id="UP000076976">
    <property type="component" value="Unassembled WGS sequence"/>
</dbReference>
<dbReference type="InterPro" id="IPR003743">
    <property type="entry name" value="Zf-RING_7"/>
</dbReference>
<accession>A0A176QEJ0</accession>
<dbReference type="Pfam" id="PF02591">
    <property type="entry name" value="Zn_ribbon_9"/>
    <property type="match status" value="1"/>
</dbReference>
<dbReference type="RefSeq" id="WP_068274092.1">
    <property type="nucleotide sequence ID" value="NZ_CAJGVE010000001.1"/>
</dbReference>
<evidence type="ECO:0000256" key="1">
    <source>
        <dbReference type="SAM" id="Coils"/>
    </source>
</evidence>
<dbReference type="SUPFAM" id="SSF57997">
    <property type="entry name" value="Tropomyosin"/>
    <property type="match status" value="1"/>
</dbReference>
<dbReference type="Gene3D" id="1.10.287.1490">
    <property type="match status" value="1"/>
</dbReference>
<feature type="coiled-coil region" evidence="1">
    <location>
        <begin position="51"/>
        <end position="165"/>
    </location>
</feature>
<keyword evidence="5" id="KW-1185">Reference proteome</keyword>
<proteinExistence type="predicted"/>
<feature type="domain" description="CT398-like coiled coil hairpin" evidence="3">
    <location>
        <begin position="14"/>
        <end position="193"/>
    </location>
</feature>
<evidence type="ECO:0000313" key="5">
    <source>
        <dbReference type="Proteomes" id="UP000076976"/>
    </source>
</evidence>